<dbReference type="InterPro" id="IPR036396">
    <property type="entry name" value="Cyt_P450_sf"/>
</dbReference>
<comment type="similarity">
    <text evidence="2">Belongs to the cytochrome P450 family.</text>
</comment>
<keyword evidence="5" id="KW-0560">Oxidoreductase</keyword>
<organism evidence="11 12">
    <name type="scientific">Pisum sativum</name>
    <name type="common">Garden pea</name>
    <name type="synonym">Lathyrus oleraceus</name>
    <dbReference type="NCBI Taxonomy" id="3888"/>
    <lineage>
        <taxon>Eukaryota</taxon>
        <taxon>Viridiplantae</taxon>
        <taxon>Streptophyta</taxon>
        <taxon>Embryophyta</taxon>
        <taxon>Tracheophyta</taxon>
        <taxon>Spermatophyta</taxon>
        <taxon>Magnoliopsida</taxon>
        <taxon>eudicotyledons</taxon>
        <taxon>Gunneridae</taxon>
        <taxon>Pentapetalae</taxon>
        <taxon>rosids</taxon>
        <taxon>fabids</taxon>
        <taxon>Fabales</taxon>
        <taxon>Fabaceae</taxon>
        <taxon>Papilionoideae</taxon>
        <taxon>50 kb inversion clade</taxon>
        <taxon>NPAAA clade</taxon>
        <taxon>Hologalegina</taxon>
        <taxon>IRL clade</taxon>
        <taxon>Fabeae</taxon>
        <taxon>Lathyrus</taxon>
    </lineage>
</organism>
<evidence type="ECO:0000256" key="2">
    <source>
        <dbReference type="ARBA" id="ARBA00010617"/>
    </source>
</evidence>
<protein>
    <recommendedName>
        <fullName evidence="13">Cytochrome P450</fullName>
    </recommendedName>
</protein>
<dbReference type="Pfam" id="PF00067">
    <property type="entry name" value="p450"/>
    <property type="match status" value="1"/>
</dbReference>
<evidence type="ECO:0000256" key="4">
    <source>
        <dbReference type="ARBA" id="ARBA00022723"/>
    </source>
</evidence>
<evidence type="ECO:0000256" key="3">
    <source>
        <dbReference type="ARBA" id="ARBA00022617"/>
    </source>
</evidence>
<dbReference type="GO" id="GO:0004497">
    <property type="term" value="F:monooxygenase activity"/>
    <property type="evidence" value="ECO:0007669"/>
    <property type="project" value="UniProtKB-KW"/>
</dbReference>
<comment type="cofactor">
    <cofactor evidence="1 8">
        <name>heme</name>
        <dbReference type="ChEBI" id="CHEBI:30413"/>
    </cofactor>
</comment>
<feature type="region of interest" description="Disordered" evidence="9">
    <location>
        <begin position="596"/>
        <end position="671"/>
    </location>
</feature>
<keyword evidence="10" id="KW-0812">Transmembrane</keyword>
<dbReference type="AlphaFoldDB" id="A0A9D4XU72"/>
<dbReference type="PANTHER" id="PTHR24296">
    <property type="entry name" value="CYTOCHROME P450"/>
    <property type="match status" value="1"/>
</dbReference>
<keyword evidence="10" id="KW-0472">Membrane</keyword>
<evidence type="ECO:0000256" key="1">
    <source>
        <dbReference type="ARBA" id="ARBA00001971"/>
    </source>
</evidence>
<proteinExistence type="inferred from homology"/>
<evidence type="ECO:0000256" key="7">
    <source>
        <dbReference type="ARBA" id="ARBA00023033"/>
    </source>
</evidence>
<evidence type="ECO:0000256" key="5">
    <source>
        <dbReference type="ARBA" id="ARBA00023002"/>
    </source>
</evidence>
<evidence type="ECO:0000256" key="10">
    <source>
        <dbReference type="SAM" id="Phobius"/>
    </source>
</evidence>
<dbReference type="CDD" id="cd11064">
    <property type="entry name" value="CYP86A"/>
    <property type="match status" value="1"/>
</dbReference>
<dbReference type="PRINTS" id="PR00463">
    <property type="entry name" value="EP450I"/>
</dbReference>
<dbReference type="Gene3D" id="1.10.630.10">
    <property type="entry name" value="Cytochrome P450"/>
    <property type="match status" value="1"/>
</dbReference>
<keyword evidence="7" id="KW-0503">Monooxygenase</keyword>
<keyword evidence="3 8" id="KW-0349">Heme</keyword>
<keyword evidence="4 8" id="KW-0479">Metal-binding</keyword>
<dbReference type="GO" id="GO:0005506">
    <property type="term" value="F:iron ion binding"/>
    <property type="evidence" value="ECO:0007669"/>
    <property type="project" value="InterPro"/>
</dbReference>
<feature type="transmembrane region" description="Helical" evidence="10">
    <location>
        <begin position="6"/>
        <end position="26"/>
    </location>
</feature>
<reference evidence="11 12" key="1">
    <citation type="journal article" date="2022" name="Nat. Genet.">
        <title>Improved pea reference genome and pan-genome highlight genomic features and evolutionary characteristics.</title>
        <authorList>
            <person name="Yang T."/>
            <person name="Liu R."/>
            <person name="Luo Y."/>
            <person name="Hu S."/>
            <person name="Wang D."/>
            <person name="Wang C."/>
            <person name="Pandey M.K."/>
            <person name="Ge S."/>
            <person name="Xu Q."/>
            <person name="Li N."/>
            <person name="Li G."/>
            <person name="Huang Y."/>
            <person name="Saxena R.K."/>
            <person name="Ji Y."/>
            <person name="Li M."/>
            <person name="Yan X."/>
            <person name="He Y."/>
            <person name="Liu Y."/>
            <person name="Wang X."/>
            <person name="Xiang C."/>
            <person name="Varshney R.K."/>
            <person name="Ding H."/>
            <person name="Gao S."/>
            <person name="Zong X."/>
        </authorList>
    </citation>
    <scope>NUCLEOTIDE SEQUENCE [LARGE SCALE GENOMIC DNA]</scope>
    <source>
        <strain evidence="11 12">cv. Zhongwan 6</strain>
    </source>
</reference>
<feature type="binding site" description="axial binding residue" evidence="8">
    <location>
        <position position="454"/>
    </location>
    <ligand>
        <name>heme</name>
        <dbReference type="ChEBI" id="CHEBI:30413"/>
    </ligand>
    <ligandPart>
        <name>Fe</name>
        <dbReference type="ChEBI" id="CHEBI:18248"/>
    </ligandPart>
</feature>
<evidence type="ECO:0000256" key="9">
    <source>
        <dbReference type="SAM" id="MobiDB-lite"/>
    </source>
</evidence>
<feature type="compositionally biased region" description="Basic and acidic residues" evidence="9">
    <location>
        <begin position="631"/>
        <end position="642"/>
    </location>
</feature>
<keyword evidence="10" id="KW-1133">Transmembrane helix</keyword>
<dbReference type="GO" id="GO:0020037">
    <property type="term" value="F:heme binding"/>
    <property type="evidence" value="ECO:0007669"/>
    <property type="project" value="InterPro"/>
</dbReference>
<dbReference type="Gramene" id="Psat03G0209500-T1">
    <property type="protein sequence ID" value="KAI5426528.1"/>
    <property type="gene ID" value="KIW84_032095"/>
</dbReference>
<dbReference type="InterPro" id="IPR002401">
    <property type="entry name" value="Cyt_P450_E_grp-I"/>
</dbReference>
<dbReference type="SUPFAM" id="SSF48264">
    <property type="entry name" value="Cytochrome P450"/>
    <property type="match status" value="1"/>
</dbReference>
<dbReference type="EMBL" id="JAMSHJ010000003">
    <property type="protein sequence ID" value="KAI5426528.1"/>
    <property type="molecule type" value="Genomic_DNA"/>
</dbReference>
<keyword evidence="12" id="KW-1185">Reference proteome</keyword>
<name>A0A9D4XU72_PEA</name>
<feature type="region of interest" description="Disordered" evidence="9">
    <location>
        <begin position="718"/>
        <end position="759"/>
    </location>
</feature>
<sequence>MFQLDVLFLYVLPVLLLILPIVLFFLTKQRPFSSSSTNNNITIPKSYPLIGAYLSYRNNLHRRIEWLSDIVQISPSATFQLGGALGKHQIITGNPSTVQHILKNQFSNYQKGTSFTNTLSDFLGTGIFNTDGQNWKFQRQVASHEFNTKSIRNFVEHIVDTELTNRLIPILNSSTQTNQILDFQDILQRFTFDNICKIAFGFDPEYLTPSANRTKFALAYEDAVEISSKRFRVPLPIIWKIKKYFNIGSEKRLKEAVTEVREFAKKIVRDKKRELEETSLLQTDDMLSRFLSSGHFEEEFVTDMVISFILAGKDSSSAALTWFFWLLWKNPRVEEEIVKEVNEKSESLVYDEVKEMVYTHAALSESMRLYPPVPLDSKEAINDDVLPDGRVVKKGTIVTYHVYAMGRMKSLWGDDWAEFRPERWLERDEVNGKWGFVGRDMYSYPVFQAGPRVCLGKEMAFMQMKRIVGGIVGKFKVVPEGNMGDHPGFISFLTSQMEGGFPVTIQKVVCMRLRSGVSLSSRPSVDNVNPQNKSQNVVQQPVMSTVEELVASTPIRTTTLVVSSTPTAPILPHGETPPHVVFDEEATKKIEGTRRFDTRRGHGGSQDARLAPNNGGSEPKEKWVKPLYQKGENHPKWNEVDPKVGMQNHNGKKVSKGKSHVPLTYKGNNPMTCTQWRRHQRKKKAEREVFTTKCNAIEAKHNTNASKAQRKAYLKRFNEEDKMTATQRPSLVESRMGKGAPNVRVKMPEYSPQSEDETP</sequence>
<dbReference type="PRINTS" id="PR00385">
    <property type="entry name" value="P450"/>
</dbReference>
<dbReference type="GO" id="GO:0016705">
    <property type="term" value="F:oxidoreductase activity, acting on paired donors, with incorporation or reduction of molecular oxygen"/>
    <property type="evidence" value="ECO:0007669"/>
    <property type="project" value="InterPro"/>
</dbReference>
<evidence type="ECO:0000256" key="8">
    <source>
        <dbReference type="PIRSR" id="PIRSR602401-1"/>
    </source>
</evidence>
<keyword evidence="6 8" id="KW-0408">Iron</keyword>
<dbReference type="InterPro" id="IPR001128">
    <property type="entry name" value="Cyt_P450"/>
</dbReference>
<dbReference type="Proteomes" id="UP001058974">
    <property type="component" value="Chromosome 3"/>
</dbReference>
<evidence type="ECO:0000256" key="6">
    <source>
        <dbReference type="ARBA" id="ARBA00023004"/>
    </source>
</evidence>
<evidence type="ECO:0008006" key="13">
    <source>
        <dbReference type="Google" id="ProtNLM"/>
    </source>
</evidence>
<gene>
    <name evidence="11" type="ORF">KIW84_032095</name>
</gene>
<feature type="compositionally biased region" description="Basic residues" evidence="9">
    <location>
        <begin position="650"/>
        <end position="659"/>
    </location>
</feature>
<evidence type="ECO:0000313" key="11">
    <source>
        <dbReference type="EMBL" id="KAI5426528.1"/>
    </source>
</evidence>
<evidence type="ECO:0000313" key="12">
    <source>
        <dbReference type="Proteomes" id="UP001058974"/>
    </source>
</evidence>
<comment type="caution">
    <text evidence="11">The sequence shown here is derived from an EMBL/GenBank/DDBJ whole genome shotgun (WGS) entry which is preliminary data.</text>
</comment>
<accession>A0A9D4XU72</accession>